<evidence type="ECO:0000256" key="10">
    <source>
        <dbReference type="ARBA" id="ARBA00024938"/>
    </source>
</evidence>
<accession>A0AAV6UKA0</accession>
<dbReference type="EMBL" id="JAFNEN010000358">
    <property type="protein sequence ID" value="KAG8184837.1"/>
    <property type="molecule type" value="Genomic_DNA"/>
</dbReference>
<evidence type="ECO:0000256" key="8">
    <source>
        <dbReference type="ARBA" id="ARBA00023136"/>
    </source>
</evidence>
<dbReference type="GO" id="GO:0005794">
    <property type="term" value="C:Golgi apparatus"/>
    <property type="evidence" value="ECO:0007669"/>
    <property type="project" value="TreeGrafter"/>
</dbReference>
<dbReference type="AlphaFoldDB" id="A0AAV6UKA0"/>
<evidence type="ECO:0000256" key="5">
    <source>
        <dbReference type="ARBA" id="ARBA00022703"/>
    </source>
</evidence>
<dbReference type="PANTHER" id="PTHR13448:SF0">
    <property type="entry name" value="TRANSMEMBRANE PROTEIN 214"/>
    <property type="match status" value="1"/>
</dbReference>
<dbReference type="Pfam" id="PF10151">
    <property type="entry name" value="TMEM214"/>
    <property type="match status" value="1"/>
</dbReference>
<evidence type="ECO:0008006" key="14">
    <source>
        <dbReference type="Google" id="ProtNLM"/>
    </source>
</evidence>
<keyword evidence="13" id="KW-1185">Reference proteome</keyword>
<evidence type="ECO:0000256" key="9">
    <source>
        <dbReference type="ARBA" id="ARBA00023180"/>
    </source>
</evidence>
<comment type="subcellular location">
    <subcellularLocation>
        <location evidence="1">Endoplasmic reticulum membrane</location>
        <topology evidence="1">Multi-pass membrane protein</topology>
    </subcellularLocation>
</comment>
<gene>
    <name evidence="12" type="ORF">JTE90_012086</name>
</gene>
<keyword evidence="5" id="KW-0053">Apoptosis</keyword>
<evidence type="ECO:0000256" key="6">
    <source>
        <dbReference type="ARBA" id="ARBA00022824"/>
    </source>
</evidence>
<name>A0AAV6UKA0_9ARAC</name>
<dbReference type="GO" id="GO:0005789">
    <property type="term" value="C:endoplasmic reticulum membrane"/>
    <property type="evidence" value="ECO:0007669"/>
    <property type="project" value="UniProtKB-SubCell"/>
</dbReference>
<evidence type="ECO:0000256" key="11">
    <source>
        <dbReference type="SAM" id="MobiDB-lite"/>
    </source>
</evidence>
<keyword evidence="4" id="KW-0812">Transmembrane</keyword>
<evidence type="ECO:0000256" key="7">
    <source>
        <dbReference type="ARBA" id="ARBA00022989"/>
    </source>
</evidence>
<comment type="caution">
    <text evidence="12">The sequence shown here is derived from an EMBL/GenBank/DDBJ whole genome shotgun (WGS) entry which is preliminary data.</text>
</comment>
<dbReference type="InterPro" id="IPR019308">
    <property type="entry name" value="TMEM214"/>
</dbReference>
<proteinExistence type="inferred from homology"/>
<comment type="subunit">
    <text evidence="3">Constitutively interacts with CASP4; required for the localization of procaspase 4 to the ER.</text>
</comment>
<comment type="similarity">
    <text evidence="2">Belongs to the TMEM214 family.</text>
</comment>
<keyword evidence="6" id="KW-0256">Endoplasmic reticulum</keyword>
<feature type="region of interest" description="Disordered" evidence="11">
    <location>
        <begin position="1"/>
        <end position="88"/>
    </location>
</feature>
<feature type="compositionally biased region" description="Basic residues" evidence="11">
    <location>
        <begin position="14"/>
        <end position="24"/>
    </location>
</feature>
<sequence length="715" mass="79921">MAKGDQWEVVGGAKAKKTKSKNGKTSKSNGNGSAAFFEPSAPIKEATTIYASLQEKEIRPAPKVTDSPSRGPAKKKNKPQDKKPTTTKATLEESIAALKEEDLKSHLAALEALCPGSSLIWLKELASFLNAQVDVPVEDPTFASKPIGYPANLLSKAVQSNINKLLAKCPAQMQQIFYEFCMQSMVQESLKGLNTMGYRIVLQILANTNQSIVLSSLNKCSELCVSHQNRQNICLSVLWGAGQAGNKNLEAGMKVWLELMFPRISSKHCTSYVVDYIEKKMTEAGRSQCTKSLVDVRELFAILDFVHSKDIGKNIQKRMAAVYPMIKKLSYGPEPETTLRNYFPSYLRRLEPQCPQPLKEEILDSLLLCLEKDERCYSIWRQLYTKHLVQSKELISHLNDQWDQGCSKKMPRRLLRDTLATFQVTNEELLASGRKELKELVLVNKELLSRIDSGSFSWPRLILSLILIISSALTFDIVVHGTFADSVSGKLMKDYGLLLILTQVGEKLGYFYGRAQKLFEQYYPPAYNWLRKSLGPFVDSLFSKTCSAATVAWEATGGIRTWCGNAIPPLLAEAEKLFVAYGTSLDAFLKSFAVVVSKQVLSALAFVLDSLESASVWLQTSPQVMDTLATVKQVSLSLAENVQKNAVYLFQTVKQKSNKRGVDSKHGTLEEIQIILKKNLPIEYKDLECLERAFHSTKQVILQQNESILPLIIFE</sequence>
<keyword evidence="9" id="KW-0325">Glycoprotein</keyword>
<evidence type="ECO:0000313" key="12">
    <source>
        <dbReference type="EMBL" id="KAG8184837.1"/>
    </source>
</evidence>
<feature type="compositionally biased region" description="Low complexity" evidence="11">
    <location>
        <begin position="25"/>
        <end position="34"/>
    </location>
</feature>
<evidence type="ECO:0000256" key="4">
    <source>
        <dbReference type="ARBA" id="ARBA00022692"/>
    </source>
</evidence>
<dbReference type="Proteomes" id="UP000827092">
    <property type="component" value="Unassembled WGS sequence"/>
</dbReference>
<protein>
    <recommendedName>
        <fullName evidence="14">Transmembrane protein 214</fullName>
    </recommendedName>
</protein>
<evidence type="ECO:0000313" key="13">
    <source>
        <dbReference type="Proteomes" id="UP000827092"/>
    </source>
</evidence>
<organism evidence="12 13">
    <name type="scientific">Oedothorax gibbosus</name>
    <dbReference type="NCBI Taxonomy" id="931172"/>
    <lineage>
        <taxon>Eukaryota</taxon>
        <taxon>Metazoa</taxon>
        <taxon>Ecdysozoa</taxon>
        <taxon>Arthropoda</taxon>
        <taxon>Chelicerata</taxon>
        <taxon>Arachnida</taxon>
        <taxon>Araneae</taxon>
        <taxon>Araneomorphae</taxon>
        <taxon>Entelegynae</taxon>
        <taxon>Araneoidea</taxon>
        <taxon>Linyphiidae</taxon>
        <taxon>Erigoninae</taxon>
        <taxon>Oedothorax</taxon>
    </lineage>
</organism>
<keyword evidence="7" id="KW-1133">Transmembrane helix</keyword>
<evidence type="ECO:0000256" key="2">
    <source>
        <dbReference type="ARBA" id="ARBA00007984"/>
    </source>
</evidence>
<comment type="function">
    <text evidence="10">Critical mediator, in cooperation with CASP4, of endoplasmic reticulum-stress induced apoptosis. Required or the activation of CASP4 following endoplasmic reticulum stress.</text>
</comment>
<evidence type="ECO:0000256" key="3">
    <source>
        <dbReference type="ARBA" id="ARBA00011720"/>
    </source>
</evidence>
<keyword evidence="8" id="KW-0472">Membrane</keyword>
<dbReference type="PANTHER" id="PTHR13448">
    <property type="entry name" value="TRANSMEMBRANE PROTEIN 214"/>
    <property type="match status" value="1"/>
</dbReference>
<dbReference type="GO" id="GO:0006915">
    <property type="term" value="P:apoptotic process"/>
    <property type="evidence" value="ECO:0007669"/>
    <property type="project" value="UniProtKB-KW"/>
</dbReference>
<evidence type="ECO:0000256" key="1">
    <source>
        <dbReference type="ARBA" id="ARBA00004477"/>
    </source>
</evidence>
<reference evidence="12 13" key="1">
    <citation type="journal article" date="2022" name="Nat. Ecol. Evol.">
        <title>A masculinizing supergene underlies an exaggerated male reproductive morph in a spider.</title>
        <authorList>
            <person name="Hendrickx F."/>
            <person name="De Corte Z."/>
            <person name="Sonet G."/>
            <person name="Van Belleghem S.M."/>
            <person name="Kostlbacher S."/>
            <person name="Vangestel C."/>
        </authorList>
    </citation>
    <scope>NUCLEOTIDE SEQUENCE [LARGE SCALE GENOMIC DNA]</scope>
    <source>
        <strain evidence="12">W744_W776</strain>
    </source>
</reference>